<feature type="region of interest" description="Disordered" evidence="1">
    <location>
        <begin position="58"/>
        <end position="79"/>
    </location>
</feature>
<evidence type="ECO:0000256" key="1">
    <source>
        <dbReference type="SAM" id="MobiDB-lite"/>
    </source>
</evidence>
<evidence type="ECO:0008006" key="4">
    <source>
        <dbReference type="Google" id="ProtNLM"/>
    </source>
</evidence>
<keyword evidence="3" id="KW-1185">Reference proteome</keyword>
<dbReference type="Proteomes" id="UP000735302">
    <property type="component" value="Unassembled WGS sequence"/>
</dbReference>
<accession>A0AAV4C1L4</accession>
<organism evidence="2 3">
    <name type="scientific">Plakobranchus ocellatus</name>
    <dbReference type="NCBI Taxonomy" id="259542"/>
    <lineage>
        <taxon>Eukaryota</taxon>
        <taxon>Metazoa</taxon>
        <taxon>Spiralia</taxon>
        <taxon>Lophotrochozoa</taxon>
        <taxon>Mollusca</taxon>
        <taxon>Gastropoda</taxon>
        <taxon>Heterobranchia</taxon>
        <taxon>Euthyneura</taxon>
        <taxon>Panpulmonata</taxon>
        <taxon>Sacoglossa</taxon>
        <taxon>Placobranchoidea</taxon>
        <taxon>Plakobranchidae</taxon>
        <taxon>Plakobranchus</taxon>
    </lineage>
</organism>
<gene>
    <name evidence="2" type="ORF">PoB_005151900</name>
</gene>
<reference evidence="2 3" key="1">
    <citation type="journal article" date="2021" name="Elife">
        <title>Chloroplast acquisition without the gene transfer in kleptoplastic sea slugs, Plakobranchus ocellatus.</title>
        <authorList>
            <person name="Maeda T."/>
            <person name="Takahashi S."/>
            <person name="Yoshida T."/>
            <person name="Shimamura S."/>
            <person name="Takaki Y."/>
            <person name="Nagai Y."/>
            <person name="Toyoda A."/>
            <person name="Suzuki Y."/>
            <person name="Arimoto A."/>
            <person name="Ishii H."/>
            <person name="Satoh N."/>
            <person name="Nishiyama T."/>
            <person name="Hasebe M."/>
            <person name="Maruyama T."/>
            <person name="Minagawa J."/>
            <person name="Obokata J."/>
            <person name="Shigenobu S."/>
        </authorList>
    </citation>
    <scope>NUCLEOTIDE SEQUENCE [LARGE SCALE GENOMIC DNA]</scope>
</reference>
<proteinExistence type="predicted"/>
<dbReference type="AlphaFoldDB" id="A0AAV4C1L4"/>
<comment type="caution">
    <text evidence="2">The sequence shown here is derived from an EMBL/GenBank/DDBJ whole genome shotgun (WGS) entry which is preliminary data.</text>
</comment>
<protein>
    <recommendedName>
        <fullName evidence="4">PX domain-containing protein</fullName>
    </recommendedName>
</protein>
<sequence>MKSEYWLSVSLLLALCSNASLLLILTYRALNHDDGCGATSSGCREGVQLQQPLVCPPTTVSASHRSSTHDSQTASDFLAPSDINNHNVHKSERKNGNVFQFNEGPSPRFETIGQAEISKFLNYLLKDKAINVERFNKIKTSFLSKKAGPFLDFFQQLKSNPSEYQNSPTASLPYSDSFLNSQSDHKFKEQFQSFALSREKNEVQKNLPEIPRELFNRLSLSEEETVHRDRQKRDLNNDGFEAGADGNYLNYDFQFSKFTNQNIGNSTVPVLELLIPALTYYEQWMVRHVEELHFTMVSHDLRLERLEKAVLNLLSLQDSGDERAQSKGDKWQESPQADTLDNLTNEAEDVLQFSDEDKGLLGNNSLEVVMSLENYNTMSDSELNRVRSEVMRMDDKVVEMKRVQKNADAIAGMHSFKITELEMAVKRTDVVLNTALDSYTRLDSRVATFKDRLRDFSREVHSVTVHFSRHEQISNELRTADSYKAHDIMELRKTMLGLETRLSDLYSIMDQNINAVRTDLHDWLERLCFNNKLAC</sequence>
<name>A0AAV4C1L4_9GAST</name>
<evidence type="ECO:0000313" key="2">
    <source>
        <dbReference type="EMBL" id="GFO25014.1"/>
    </source>
</evidence>
<feature type="compositionally biased region" description="Polar residues" evidence="1">
    <location>
        <begin position="58"/>
        <end position="75"/>
    </location>
</feature>
<dbReference type="EMBL" id="BLXT01005682">
    <property type="protein sequence ID" value="GFO25014.1"/>
    <property type="molecule type" value="Genomic_DNA"/>
</dbReference>
<evidence type="ECO:0000313" key="3">
    <source>
        <dbReference type="Proteomes" id="UP000735302"/>
    </source>
</evidence>